<reference evidence="2" key="1">
    <citation type="journal article" date="2020" name="Int. J. Syst. Evol. Microbiol.">
        <title>Capnocytophaga felis sp. nov. isolated from the feline oral cavity.</title>
        <authorList>
            <person name="Suzuki M."/>
            <person name="Umeda K."/>
            <person name="Kimura M."/>
            <person name="Imaoka K."/>
            <person name="Morikawa S."/>
            <person name="Maeda K."/>
        </authorList>
    </citation>
    <scope>NUCLEOTIDE SEQUENCE [LARGE SCALE GENOMIC DNA]</scope>
    <source>
        <strain evidence="2">KC07070</strain>
    </source>
</reference>
<dbReference type="AlphaFoldDB" id="A0A5M4BB40"/>
<protein>
    <submittedName>
        <fullName evidence="1">Uncharacterized protein</fullName>
    </submittedName>
</protein>
<dbReference type="EMBL" id="BLBC01000011">
    <property type="protein sequence ID" value="GET46447.1"/>
    <property type="molecule type" value="Genomic_DNA"/>
</dbReference>
<sequence>MNIFILIANILVFLAFVIHTFMGDKELKVNEPDKSDKSYLIKIEKWTMARCGWHWISWDLLLAAVGLFL</sequence>
<dbReference type="RefSeq" id="WP_175577631.1">
    <property type="nucleotide sequence ID" value="NZ_BLBC01000011.1"/>
</dbReference>
<comment type="caution">
    <text evidence="1">The sequence shown here is derived from an EMBL/GenBank/DDBJ whole genome shotgun (WGS) entry which is preliminary data.</text>
</comment>
<evidence type="ECO:0000313" key="1">
    <source>
        <dbReference type="EMBL" id="GET46447.1"/>
    </source>
</evidence>
<name>A0A5M4BB40_9FLAO</name>
<evidence type="ECO:0000313" key="2">
    <source>
        <dbReference type="Proteomes" id="UP000398217"/>
    </source>
</evidence>
<organism evidence="1 2">
    <name type="scientific">Capnocytophaga felis</name>
    <dbReference type="NCBI Taxonomy" id="2267611"/>
    <lineage>
        <taxon>Bacteria</taxon>
        <taxon>Pseudomonadati</taxon>
        <taxon>Bacteroidota</taxon>
        <taxon>Flavobacteriia</taxon>
        <taxon>Flavobacteriales</taxon>
        <taxon>Flavobacteriaceae</taxon>
        <taxon>Capnocytophaga</taxon>
    </lineage>
</organism>
<dbReference type="Proteomes" id="UP000398217">
    <property type="component" value="Unassembled WGS sequence"/>
</dbReference>
<proteinExistence type="predicted"/>
<keyword evidence="2" id="KW-1185">Reference proteome</keyword>
<accession>A0A5M4BB40</accession>
<gene>
    <name evidence="1" type="ORF">RCZ01_17490</name>
</gene>